<evidence type="ECO:0000256" key="2">
    <source>
        <dbReference type="SAM" id="SignalP"/>
    </source>
</evidence>
<feature type="signal peptide" evidence="2">
    <location>
        <begin position="1"/>
        <end position="16"/>
    </location>
</feature>
<dbReference type="Proteomes" id="UP000639338">
    <property type="component" value="Unassembled WGS sequence"/>
</dbReference>
<accession>A0A834XMQ5</accession>
<evidence type="ECO:0000313" key="3">
    <source>
        <dbReference type="EMBL" id="KAF7987541.1"/>
    </source>
</evidence>
<evidence type="ECO:0000313" key="4">
    <source>
        <dbReference type="Proteomes" id="UP000639338"/>
    </source>
</evidence>
<name>A0A834XMQ5_APHGI</name>
<keyword evidence="4" id="KW-1185">Reference proteome</keyword>
<proteinExistence type="predicted"/>
<organism evidence="3 4">
    <name type="scientific">Aphidius gifuensis</name>
    <name type="common">Parasitoid wasp</name>
    <dbReference type="NCBI Taxonomy" id="684658"/>
    <lineage>
        <taxon>Eukaryota</taxon>
        <taxon>Metazoa</taxon>
        <taxon>Ecdysozoa</taxon>
        <taxon>Arthropoda</taxon>
        <taxon>Hexapoda</taxon>
        <taxon>Insecta</taxon>
        <taxon>Pterygota</taxon>
        <taxon>Neoptera</taxon>
        <taxon>Endopterygota</taxon>
        <taxon>Hymenoptera</taxon>
        <taxon>Apocrita</taxon>
        <taxon>Ichneumonoidea</taxon>
        <taxon>Braconidae</taxon>
        <taxon>Aphidiinae</taxon>
        <taxon>Aphidius</taxon>
    </lineage>
</organism>
<dbReference type="AlphaFoldDB" id="A0A834XMQ5"/>
<feature type="chain" id="PRO_5032558892" description="Cuticular protein" evidence="2">
    <location>
        <begin position="17"/>
        <end position="145"/>
    </location>
</feature>
<keyword evidence="2" id="KW-0732">Signal</keyword>
<protein>
    <recommendedName>
        <fullName evidence="5">Cuticular protein</fullName>
    </recommendedName>
</protein>
<evidence type="ECO:0000256" key="1">
    <source>
        <dbReference type="SAM" id="MobiDB-lite"/>
    </source>
</evidence>
<reference evidence="3 4" key="1">
    <citation type="submission" date="2020-08" db="EMBL/GenBank/DDBJ databases">
        <title>Aphidius gifuensis genome sequencing and assembly.</title>
        <authorList>
            <person name="Du Z."/>
        </authorList>
    </citation>
    <scope>NUCLEOTIDE SEQUENCE [LARGE SCALE GENOMIC DNA]</scope>
    <source>
        <strain evidence="3">YNYX2018</strain>
        <tissue evidence="3">Adults</tissue>
    </source>
</reference>
<dbReference type="EMBL" id="JACMRX010000006">
    <property type="protein sequence ID" value="KAF7987541.1"/>
    <property type="molecule type" value="Genomic_DNA"/>
</dbReference>
<sequence>MKVFIALFACIAVASAGYAETYHVSPSYHGPPAPLDHKTGEVIDEDHVAHAKLSHLYAWQKEASRNHGSGGEEYAPESTYKSESHDEHIHAPVVHYHGPPAPLDHKTGQVIDEDHVAYAKKNHLLAWEKEAAKTAHHGYAYPEYH</sequence>
<feature type="region of interest" description="Disordered" evidence="1">
    <location>
        <begin position="64"/>
        <end position="88"/>
    </location>
</feature>
<comment type="caution">
    <text evidence="3">The sequence shown here is derived from an EMBL/GenBank/DDBJ whole genome shotgun (WGS) entry which is preliminary data.</text>
</comment>
<gene>
    <name evidence="3" type="ORF">HCN44_003303</name>
</gene>
<evidence type="ECO:0008006" key="5">
    <source>
        <dbReference type="Google" id="ProtNLM"/>
    </source>
</evidence>